<reference evidence="1 2" key="1">
    <citation type="journal article" date="2016" name="Nat. Commun.">
        <title>Ectomycorrhizal ecology is imprinted in the genome of the dominant symbiotic fungus Cenococcum geophilum.</title>
        <authorList>
            <consortium name="DOE Joint Genome Institute"/>
            <person name="Peter M."/>
            <person name="Kohler A."/>
            <person name="Ohm R.A."/>
            <person name="Kuo A."/>
            <person name="Krutzmann J."/>
            <person name="Morin E."/>
            <person name="Arend M."/>
            <person name="Barry K.W."/>
            <person name="Binder M."/>
            <person name="Choi C."/>
            <person name="Clum A."/>
            <person name="Copeland A."/>
            <person name="Grisel N."/>
            <person name="Haridas S."/>
            <person name="Kipfer T."/>
            <person name="LaButti K."/>
            <person name="Lindquist E."/>
            <person name="Lipzen A."/>
            <person name="Maire R."/>
            <person name="Meier B."/>
            <person name="Mihaltcheva S."/>
            <person name="Molinier V."/>
            <person name="Murat C."/>
            <person name="Poggeler S."/>
            <person name="Quandt C.A."/>
            <person name="Sperisen C."/>
            <person name="Tritt A."/>
            <person name="Tisserant E."/>
            <person name="Crous P.W."/>
            <person name="Henrissat B."/>
            <person name="Nehls U."/>
            <person name="Egli S."/>
            <person name="Spatafora J.W."/>
            <person name="Grigoriev I.V."/>
            <person name="Martin F.M."/>
        </authorList>
    </citation>
    <scope>NUCLEOTIDE SEQUENCE [LARGE SCALE GENOMIC DNA]</scope>
    <source>
        <strain evidence="1 2">CBS 459.81</strain>
    </source>
</reference>
<accession>A0A8E2JAQ0</accession>
<evidence type="ECO:0000313" key="2">
    <source>
        <dbReference type="Proteomes" id="UP000250266"/>
    </source>
</evidence>
<protein>
    <submittedName>
        <fullName evidence="1">Uncharacterized protein</fullName>
    </submittedName>
</protein>
<sequence length="112" mass="12765">MAPPTIITSFISIQPLEPVLVFASAADAEYFQSHCRQGRILPTESQRWVYLPLPAGLIRVRTARQGDIAYDFDSHRNAVAFNKSIKEVGRIFQSTKEKPEWDRNVYLGKTLK</sequence>
<proteinExistence type="predicted"/>
<gene>
    <name evidence="1" type="ORF">K432DRAFT_397077</name>
</gene>
<organism evidence="1 2">
    <name type="scientific">Lepidopterella palustris CBS 459.81</name>
    <dbReference type="NCBI Taxonomy" id="1314670"/>
    <lineage>
        <taxon>Eukaryota</taxon>
        <taxon>Fungi</taxon>
        <taxon>Dikarya</taxon>
        <taxon>Ascomycota</taxon>
        <taxon>Pezizomycotina</taxon>
        <taxon>Dothideomycetes</taxon>
        <taxon>Pleosporomycetidae</taxon>
        <taxon>Mytilinidiales</taxon>
        <taxon>Argynnaceae</taxon>
        <taxon>Lepidopterella</taxon>
    </lineage>
</organism>
<keyword evidence="2" id="KW-1185">Reference proteome</keyword>
<dbReference type="Proteomes" id="UP000250266">
    <property type="component" value="Unassembled WGS sequence"/>
</dbReference>
<dbReference type="OrthoDB" id="3856336at2759"/>
<dbReference type="AlphaFoldDB" id="A0A8E2JAQ0"/>
<dbReference type="EMBL" id="KV745288">
    <property type="protein sequence ID" value="OCK75674.1"/>
    <property type="molecule type" value="Genomic_DNA"/>
</dbReference>
<evidence type="ECO:0000313" key="1">
    <source>
        <dbReference type="EMBL" id="OCK75674.1"/>
    </source>
</evidence>
<name>A0A8E2JAQ0_9PEZI</name>